<evidence type="ECO:0000313" key="4">
    <source>
        <dbReference type="EMBL" id="PWA39323.1"/>
    </source>
</evidence>
<dbReference type="PANTHER" id="PTHR45463">
    <property type="entry name" value="OS09G0392200 PROTEIN"/>
    <property type="match status" value="1"/>
</dbReference>
<dbReference type="CDD" id="cd09917">
    <property type="entry name" value="F-box_SF"/>
    <property type="match status" value="1"/>
</dbReference>
<dbReference type="Pfam" id="PF03478">
    <property type="entry name" value="Beta-prop_KIB1-4"/>
    <property type="match status" value="1"/>
</dbReference>
<dbReference type="InterPro" id="IPR036047">
    <property type="entry name" value="F-box-like_dom_sf"/>
</dbReference>
<reference evidence="4 5" key="1">
    <citation type="journal article" date="2018" name="Mol. Plant">
        <title>The genome of Artemisia annua provides insight into the evolution of Asteraceae family and artemisinin biosynthesis.</title>
        <authorList>
            <person name="Shen Q."/>
            <person name="Zhang L."/>
            <person name="Liao Z."/>
            <person name="Wang S."/>
            <person name="Yan T."/>
            <person name="Shi P."/>
            <person name="Liu M."/>
            <person name="Fu X."/>
            <person name="Pan Q."/>
            <person name="Wang Y."/>
            <person name="Lv Z."/>
            <person name="Lu X."/>
            <person name="Zhang F."/>
            <person name="Jiang W."/>
            <person name="Ma Y."/>
            <person name="Chen M."/>
            <person name="Hao X."/>
            <person name="Li L."/>
            <person name="Tang Y."/>
            <person name="Lv G."/>
            <person name="Zhou Y."/>
            <person name="Sun X."/>
            <person name="Brodelius P.E."/>
            <person name="Rose J.K.C."/>
            <person name="Tang K."/>
        </authorList>
    </citation>
    <scope>NUCLEOTIDE SEQUENCE [LARGE SCALE GENOMIC DNA]</scope>
    <source>
        <strain evidence="5">cv. Huhao1</strain>
        <tissue evidence="4">Leaf</tissue>
    </source>
</reference>
<protein>
    <submittedName>
        <fullName evidence="4">F-box domain-containing protein</fullName>
    </submittedName>
</protein>
<dbReference type="Gene3D" id="1.20.1280.50">
    <property type="match status" value="1"/>
</dbReference>
<comment type="caution">
    <text evidence="4">The sequence shown here is derived from an EMBL/GenBank/DDBJ whole genome shotgun (WGS) entry which is preliminary data.</text>
</comment>
<feature type="domain" description="KIB1-4 beta-propeller" evidence="3">
    <location>
        <begin position="99"/>
        <end position="304"/>
    </location>
</feature>
<keyword evidence="5" id="KW-1185">Reference proteome</keyword>
<feature type="compositionally biased region" description="Basic residues" evidence="1">
    <location>
        <begin position="1"/>
        <end position="14"/>
    </location>
</feature>
<evidence type="ECO:0000259" key="3">
    <source>
        <dbReference type="Pfam" id="PF03478"/>
    </source>
</evidence>
<name>A0A2U1KRJ2_ARTAN</name>
<proteinExistence type="predicted"/>
<dbReference type="EMBL" id="PKPP01014742">
    <property type="protein sequence ID" value="PWA39323.1"/>
    <property type="molecule type" value="Genomic_DNA"/>
</dbReference>
<dbReference type="InterPro" id="IPR001810">
    <property type="entry name" value="F-box_dom"/>
</dbReference>
<feature type="region of interest" description="Disordered" evidence="1">
    <location>
        <begin position="1"/>
        <end position="22"/>
    </location>
</feature>
<dbReference type="Pfam" id="PF00646">
    <property type="entry name" value="F-box"/>
    <property type="match status" value="1"/>
</dbReference>
<evidence type="ECO:0000313" key="5">
    <source>
        <dbReference type="Proteomes" id="UP000245207"/>
    </source>
</evidence>
<accession>A0A2U1KRJ2</accession>
<evidence type="ECO:0000259" key="2">
    <source>
        <dbReference type="Pfam" id="PF00646"/>
    </source>
</evidence>
<dbReference type="Proteomes" id="UP000245207">
    <property type="component" value="Unassembled WGS sequence"/>
</dbReference>
<feature type="domain" description="F-box" evidence="2">
    <location>
        <begin position="25"/>
        <end position="63"/>
    </location>
</feature>
<dbReference type="AlphaFoldDB" id="A0A2U1KRJ2"/>
<evidence type="ECO:0000256" key="1">
    <source>
        <dbReference type="SAM" id="MobiDB-lite"/>
    </source>
</evidence>
<dbReference type="InterPro" id="IPR005174">
    <property type="entry name" value="KIB1-4_b-propeller"/>
</dbReference>
<dbReference type="OrthoDB" id="642536at2759"/>
<dbReference type="SUPFAM" id="SSF81383">
    <property type="entry name" value="F-box domain"/>
    <property type="match status" value="1"/>
</dbReference>
<sequence length="373" mass="43321">MAKTRSMTRKQKRLKTSEDGGSASWSDLFRDLLIIVMMRLGLVDFVSFSGVCKRWRSIAHSEWKTFMGCKVPMCMFFFTSNRRGLRLEDFEGRRFKTIRRHVTHRTCVGSTRGYLIMFGSLIRDFWLVNPITRHEFHFTDFPWNQDTYHPAYLRGILVYSRSMSGWVFVVSHKLSNTISFSLAGKHTRWNHIFSSVPILDMHLFKGKIYSLNILTDLCEVKLEPEPTLLLIRIKNFTMPKTDQIELVSSGKNLYVVGWVTKSMYKVLEVNFDTMEWENPEKTVGQYAFYFSGMCTSSAAASAIEPNTQACGRGRTQSNIICFRSEDQIKKESGLRTLATNMWYFPQDCLNVKLALMGEMEDYCSCIFVYLIFI</sequence>
<dbReference type="PANTHER" id="PTHR45463:SF8">
    <property type="entry name" value="OS09G0392200 PROTEIN"/>
    <property type="match status" value="1"/>
</dbReference>
<gene>
    <name evidence="4" type="ORF">CTI12_AA572950</name>
</gene>
<organism evidence="4 5">
    <name type="scientific">Artemisia annua</name>
    <name type="common">Sweet wormwood</name>
    <dbReference type="NCBI Taxonomy" id="35608"/>
    <lineage>
        <taxon>Eukaryota</taxon>
        <taxon>Viridiplantae</taxon>
        <taxon>Streptophyta</taxon>
        <taxon>Embryophyta</taxon>
        <taxon>Tracheophyta</taxon>
        <taxon>Spermatophyta</taxon>
        <taxon>Magnoliopsida</taxon>
        <taxon>eudicotyledons</taxon>
        <taxon>Gunneridae</taxon>
        <taxon>Pentapetalae</taxon>
        <taxon>asterids</taxon>
        <taxon>campanulids</taxon>
        <taxon>Asterales</taxon>
        <taxon>Asteraceae</taxon>
        <taxon>Asteroideae</taxon>
        <taxon>Anthemideae</taxon>
        <taxon>Artemisiinae</taxon>
        <taxon>Artemisia</taxon>
    </lineage>
</organism>